<evidence type="ECO:0000313" key="2">
    <source>
        <dbReference type="EMBL" id="CAE8620663.1"/>
    </source>
</evidence>
<protein>
    <submittedName>
        <fullName evidence="2">Uncharacterized protein</fullName>
    </submittedName>
</protein>
<gene>
    <name evidence="2" type="ORF">PGLA1383_LOCUS38205</name>
</gene>
<feature type="compositionally biased region" description="Basic and acidic residues" evidence="1">
    <location>
        <begin position="94"/>
        <end position="141"/>
    </location>
</feature>
<evidence type="ECO:0000256" key="1">
    <source>
        <dbReference type="SAM" id="MobiDB-lite"/>
    </source>
</evidence>
<comment type="caution">
    <text evidence="2">The sequence shown here is derived from an EMBL/GenBank/DDBJ whole genome shotgun (WGS) entry which is preliminary data.</text>
</comment>
<sequence>MMSPGLGLQSAPPLKSLTAYEQKMMRRLELANRRAAYEAAGVPLPKKKEQAMPRPQAASEPDHERLLHLAKDARSQGNLFFYYPSSGDALKERATALGKSLKEEETKEDDLRQRNEDHPERGLTDFFERLEEVQHEERRAQIESGEIEDPSKVCSQPPAATSAGKPHEVVVENGLDEDGAPSSGEQSK</sequence>
<accession>A0A813G776</accession>
<feature type="non-terminal residue" evidence="2">
    <location>
        <position position="188"/>
    </location>
</feature>
<organism evidence="2 3">
    <name type="scientific">Polarella glacialis</name>
    <name type="common">Dinoflagellate</name>
    <dbReference type="NCBI Taxonomy" id="89957"/>
    <lineage>
        <taxon>Eukaryota</taxon>
        <taxon>Sar</taxon>
        <taxon>Alveolata</taxon>
        <taxon>Dinophyceae</taxon>
        <taxon>Suessiales</taxon>
        <taxon>Suessiaceae</taxon>
        <taxon>Polarella</taxon>
    </lineage>
</organism>
<dbReference type="Proteomes" id="UP000654075">
    <property type="component" value="Unassembled WGS sequence"/>
</dbReference>
<reference evidence="2" key="1">
    <citation type="submission" date="2021-02" db="EMBL/GenBank/DDBJ databases">
        <authorList>
            <person name="Dougan E. K."/>
            <person name="Rhodes N."/>
            <person name="Thang M."/>
            <person name="Chan C."/>
        </authorList>
    </citation>
    <scope>NUCLEOTIDE SEQUENCE</scope>
</reference>
<name>A0A813G776_POLGL</name>
<keyword evidence="3" id="KW-1185">Reference proteome</keyword>
<evidence type="ECO:0000313" key="3">
    <source>
        <dbReference type="Proteomes" id="UP000654075"/>
    </source>
</evidence>
<feature type="region of interest" description="Disordered" evidence="1">
    <location>
        <begin position="94"/>
        <end position="188"/>
    </location>
</feature>
<feature type="region of interest" description="Disordered" evidence="1">
    <location>
        <begin position="40"/>
        <end position="62"/>
    </location>
</feature>
<proteinExistence type="predicted"/>
<dbReference type="AlphaFoldDB" id="A0A813G776"/>
<dbReference type="EMBL" id="CAJNNV010027545">
    <property type="protein sequence ID" value="CAE8620663.1"/>
    <property type="molecule type" value="Genomic_DNA"/>
</dbReference>